<feature type="domain" description="CHK kinase-like" evidence="1">
    <location>
        <begin position="142"/>
        <end position="335"/>
    </location>
</feature>
<dbReference type="VEuPathDB" id="VectorBase:AALB009537"/>
<dbReference type="InterPro" id="IPR004119">
    <property type="entry name" value="EcKL"/>
</dbReference>
<evidence type="ECO:0000313" key="3">
    <source>
        <dbReference type="Proteomes" id="UP000069272"/>
    </source>
</evidence>
<dbReference type="SUPFAM" id="SSF56112">
    <property type="entry name" value="Protein kinase-like (PK-like)"/>
    <property type="match status" value="2"/>
</dbReference>
<name>A0A182FSK7_ANOAL</name>
<dbReference type="Pfam" id="PF02958">
    <property type="entry name" value="EcKL"/>
    <property type="match status" value="2"/>
</dbReference>
<dbReference type="AlphaFoldDB" id="A0A182FSK7"/>
<feature type="domain" description="CHK kinase-like" evidence="1">
    <location>
        <begin position="404"/>
        <end position="597"/>
    </location>
</feature>
<dbReference type="InterPro" id="IPR011009">
    <property type="entry name" value="Kinase-like_dom_sf"/>
</dbReference>
<dbReference type="PANTHER" id="PTHR11012:SF57">
    <property type="entry name" value="LD10016P"/>
    <property type="match status" value="1"/>
</dbReference>
<sequence length="686" mass="78330">MSSEAAKPAAAPKLSVISAKFTEATLDEIVQKVGGKRCTSWKMSDTEFKKGDSYLSELYRIQLCDDSGDQPLVVNAVVKTIPKNVGRRNTFRSADFFRNEYNFYTVVLKELYSFQSKRQPKHPFDDIPKCLAAYSDGENDFIALEDQSQYGYGTASRAEGVGLDECQRCMRSLGRFHALSLAMKEQESDRFHTIVQQHVEETYYAARLKPWYNNFLQVQIDCAKKAVAQECAGTELERKVANFFDCDLYDRMVYLTHTRNQNSVINHGDCWMPNFLFHNETSGVRIIDFQLARYSSPALDISFFVYSCTSQALREAHYQELLDAYYGGLAEMMRDLGSNPDEIFPFSELQKELQQYARFGCGMGIESIPFSLLGEEDVADLDQIDSDKAIPIEEIWILRPIASQAGRLRLADISTAITLEEGIRCMHTLGRLHALSLAMKDQEPELLQQVTSTIVETYYSADREPWYRNFMLRLIPISKHALGVVCAEEQQKYPSNDEFQCAVERFLDSNIYQMMIEMTHTHNRNSVINHGDCWLPNFLFHQDSSVRIIDFQMVRYASPVLDIILFVYTCTDQELRKTHYDALLQAYHMSCCELLHELGSNPAVVFPRTELVNELEQFGRFGCAVAMESIPLSLLEDAEVADLNSIEGTEAVPLEEVLVLANISSSEGRRRLVDVYRHAYECGYLK</sequence>
<dbReference type="Gene3D" id="3.90.1200.10">
    <property type="match status" value="2"/>
</dbReference>
<protein>
    <recommendedName>
        <fullName evidence="1">CHK kinase-like domain-containing protein</fullName>
    </recommendedName>
</protein>
<dbReference type="VEuPathDB" id="VectorBase:AALB20_032089"/>
<reference evidence="2 3" key="1">
    <citation type="journal article" date="2017" name="G3 (Bethesda)">
        <title>The Physical Genome Mapping of Anopheles albimanus Corrected Scaffold Misassemblies and Identified Interarm Rearrangements in Genus Anopheles.</title>
        <authorList>
            <person name="Artemov G.N."/>
            <person name="Peery A.N."/>
            <person name="Jiang X."/>
            <person name="Tu Z."/>
            <person name="Stegniy V.N."/>
            <person name="Sharakhova M.V."/>
            <person name="Sharakhov I.V."/>
        </authorList>
    </citation>
    <scope>NUCLEOTIDE SEQUENCE [LARGE SCALE GENOMIC DNA]</scope>
    <source>
        <strain evidence="2 3">ALBI9_A</strain>
    </source>
</reference>
<accession>A0A182FSK7</accession>
<keyword evidence="3" id="KW-1185">Reference proteome</keyword>
<organism evidence="2 3">
    <name type="scientific">Anopheles albimanus</name>
    <name type="common">New world malaria mosquito</name>
    <dbReference type="NCBI Taxonomy" id="7167"/>
    <lineage>
        <taxon>Eukaryota</taxon>
        <taxon>Metazoa</taxon>
        <taxon>Ecdysozoa</taxon>
        <taxon>Arthropoda</taxon>
        <taxon>Hexapoda</taxon>
        <taxon>Insecta</taxon>
        <taxon>Pterygota</taxon>
        <taxon>Neoptera</taxon>
        <taxon>Endopterygota</taxon>
        <taxon>Diptera</taxon>
        <taxon>Nematocera</taxon>
        <taxon>Culicoidea</taxon>
        <taxon>Culicidae</taxon>
        <taxon>Anophelinae</taxon>
        <taxon>Anopheles</taxon>
    </lineage>
</organism>
<dbReference type="EnsemblMetazoa" id="AALB009537-RA">
    <property type="protein sequence ID" value="AALB009537-PA"/>
    <property type="gene ID" value="AALB009537"/>
</dbReference>
<dbReference type="SMART" id="SM00587">
    <property type="entry name" value="CHK"/>
    <property type="match status" value="2"/>
</dbReference>
<proteinExistence type="predicted"/>
<evidence type="ECO:0000313" key="2">
    <source>
        <dbReference type="EnsemblMetazoa" id="AALB009537-PA"/>
    </source>
</evidence>
<dbReference type="PANTHER" id="PTHR11012">
    <property type="entry name" value="PROTEIN KINASE-LIKE DOMAIN-CONTAINING"/>
    <property type="match status" value="1"/>
</dbReference>
<evidence type="ECO:0000259" key="1">
    <source>
        <dbReference type="SMART" id="SM00587"/>
    </source>
</evidence>
<dbReference type="VEuPathDB" id="VectorBase:AALB20_034684"/>
<dbReference type="InterPro" id="IPR015897">
    <property type="entry name" value="CHK_kinase-like"/>
</dbReference>
<dbReference type="Proteomes" id="UP000069272">
    <property type="component" value="Chromosome 2R"/>
</dbReference>
<reference evidence="2" key="2">
    <citation type="submission" date="2022-08" db="UniProtKB">
        <authorList>
            <consortium name="EnsemblMetazoa"/>
        </authorList>
    </citation>
    <scope>IDENTIFICATION</scope>
    <source>
        <strain evidence="2">STECLA/ALBI9_A</strain>
    </source>
</reference>